<dbReference type="OrthoDB" id="9810674at2"/>
<evidence type="ECO:0000313" key="3">
    <source>
        <dbReference type="Proteomes" id="UP001055460"/>
    </source>
</evidence>
<dbReference type="Proteomes" id="UP001055460">
    <property type="component" value="Chromosome"/>
</dbReference>
<name>A0A9Q9D9M7_ENSAD</name>
<accession>A0A9Q9D9M7</accession>
<feature type="region of interest" description="Disordered" evidence="1">
    <location>
        <begin position="44"/>
        <end position="80"/>
    </location>
</feature>
<feature type="compositionally biased region" description="Polar residues" evidence="1">
    <location>
        <begin position="69"/>
        <end position="80"/>
    </location>
</feature>
<dbReference type="SUPFAM" id="SSF50199">
    <property type="entry name" value="Staphylococcal nuclease"/>
    <property type="match status" value="1"/>
</dbReference>
<evidence type="ECO:0000256" key="1">
    <source>
        <dbReference type="SAM" id="MobiDB-lite"/>
    </source>
</evidence>
<sequence length="270" mass="28543">MRQHFYTLAGGIAAIALFTGILYAGAVAIRDRETAATPELVLETPDMTDFEATPDQADDEVPFDPGGAATTSEQSPTTENAARAIEPQQFGLPDTVTSAPLERVEPRAPLSEPKKEAKAAGPTVLYRPVAVAAGVIQFDKLTLQIDGIEPEQAERTCESAGKSWPCGIVARTAFRNFLRARAVSCDLPEGDSGPSATASCTLGGQDLATWLVDNGWATPVPGSTLEKRADAARQAKLGFYGDDPRDLSHTPMTFDDPTLGIGVDASQPDL</sequence>
<gene>
    <name evidence="2" type="ORF">NE863_00785</name>
</gene>
<organism evidence="2 3">
    <name type="scientific">Ensifer adhaerens</name>
    <name type="common">Sinorhizobium morelense</name>
    <dbReference type="NCBI Taxonomy" id="106592"/>
    <lineage>
        <taxon>Bacteria</taxon>
        <taxon>Pseudomonadati</taxon>
        <taxon>Pseudomonadota</taxon>
        <taxon>Alphaproteobacteria</taxon>
        <taxon>Hyphomicrobiales</taxon>
        <taxon>Rhizobiaceae</taxon>
        <taxon>Sinorhizobium/Ensifer group</taxon>
        <taxon>Ensifer</taxon>
    </lineage>
</organism>
<dbReference type="InterPro" id="IPR035437">
    <property type="entry name" value="SNase_OB-fold_sf"/>
</dbReference>
<protein>
    <submittedName>
        <fullName evidence="2">Thermonuclease family protein</fullName>
    </submittedName>
</protein>
<dbReference type="Gene3D" id="2.40.50.90">
    <property type="match status" value="1"/>
</dbReference>
<reference evidence="2" key="1">
    <citation type="submission" date="2022-06" db="EMBL/GenBank/DDBJ databases">
        <title>Physiological and biochemical characterization and genomic elucidation of a strain of the genus Ensifer adhaerens M8 that combines arsenic oxidation and chromium reduction.</title>
        <authorList>
            <person name="Li X."/>
            <person name="Yu c."/>
        </authorList>
    </citation>
    <scope>NUCLEOTIDE SEQUENCE</scope>
    <source>
        <strain evidence="2">M8</strain>
    </source>
</reference>
<dbReference type="EMBL" id="CP098807">
    <property type="protein sequence ID" value="USJ23560.1"/>
    <property type="molecule type" value="Genomic_DNA"/>
</dbReference>
<feature type="region of interest" description="Disordered" evidence="1">
    <location>
        <begin position="251"/>
        <end position="270"/>
    </location>
</feature>
<feature type="region of interest" description="Disordered" evidence="1">
    <location>
        <begin position="92"/>
        <end position="119"/>
    </location>
</feature>
<dbReference type="AlphaFoldDB" id="A0A9Q9D9M7"/>
<evidence type="ECO:0000313" key="2">
    <source>
        <dbReference type="EMBL" id="USJ23560.1"/>
    </source>
</evidence>
<proteinExistence type="predicted"/>
<dbReference type="RefSeq" id="WP_110818531.1">
    <property type="nucleotide sequence ID" value="NZ_CP098807.1"/>
</dbReference>
<feature type="compositionally biased region" description="Basic and acidic residues" evidence="1">
    <location>
        <begin position="102"/>
        <end position="118"/>
    </location>
</feature>